<dbReference type="InterPro" id="IPR044938">
    <property type="entry name" value="EDC4_C_sf"/>
</dbReference>
<proteinExistence type="predicted"/>
<protein>
    <submittedName>
        <fullName evidence="2">Uncharacterized protein</fullName>
    </submittedName>
</protein>
<dbReference type="Gene3D" id="1.10.220.100">
    <property type="entry name" value="conserved c-terminal region of ge- 1"/>
    <property type="match status" value="1"/>
</dbReference>
<feature type="region of interest" description="Disordered" evidence="1">
    <location>
        <begin position="1"/>
        <end position="92"/>
    </location>
</feature>
<accession>A0A7S1XFD3</accession>
<evidence type="ECO:0000256" key="1">
    <source>
        <dbReference type="SAM" id="MobiDB-lite"/>
    </source>
</evidence>
<reference evidence="2" key="1">
    <citation type="submission" date="2021-01" db="EMBL/GenBank/DDBJ databases">
        <authorList>
            <person name="Corre E."/>
            <person name="Pelletier E."/>
            <person name="Niang G."/>
            <person name="Scheremetjew M."/>
            <person name="Finn R."/>
            <person name="Kale V."/>
            <person name="Holt S."/>
            <person name="Cochrane G."/>
            <person name="Meng A."/>
            <person name="Brown T."/>
            <person name="Cohen L."/>
        </authorList>
    </citation>
    <scope>NUCLEOTIDE SEQUENCE</scope>
    <source>
        <strain evidence="2">SAG 36.94</strain>
    </source>
</reference>
<name>A0A7S1XFD3_9RHOD</name>
<gene>
    <name evidence="2" type="ORF">CCAE0312_LOCUS6239</name>
</gene>
<dbReference type="AlphaFoldDB" id="A0A7S1XFD3"/>
<evidence type="ECO:0000313" key="2">
    <source>
        <dbReference type="EMBL" id="CAD9234151.1"/>
    </source>
</evidence>
<organism evidence="2">
    <name type="scientific">Compsopogon caeruleus</name>
    <dbReference type="NCBI Taxonomy" id="31354"/>
    <lineage>
        <taxon>Eukaryota</taxon>
        <taxon>Rhodophyta</taxon>
        <taxon>Compsopogonophyceae</taxon>
        <taxon>Compsopogonales</taxon>
        <taxon>Compsopogonaceae</taxon>
        <taxon>Compsopogon</taxon>
    </lineage>
</organism>
<sequence>MQRMIRILKRPVPSNGEADGGESSLPVQAGGNSTSGSDSGGSRGVNGAHQAAAQPGQRSAPMMEGGSPVQETPAGFRGGLVDASKEAGGNPAPLDPKVLLALEQATRNYAARVSASVERERDRQAKVVRERQEAVLAAVSMAIEQKMEAAIHQGIANHLDSQGTGFRVLLQNILLEVLERRVKELVEAVLVQGIRQALSENESLLDKATRQVVTVRALREGFRNAFEALLLPKLEDSTRMLIHNVQLEAASVVTEKTSGGIETAEKVMSEAAERLRVCKGLTAEAIESMSLAREQTAVTSIVEEDVCELIRKGKLESATTLARQSGNQGVLLDLAAVLRSETYENPSRVEEMVSCLSGEALLTVIDAFGAELKDGHDATVDWIYESVLALDSIQEPTVVQHQTEVLRRVMNELKSLHLPNERRKRTLIHLINSQILTQT</sequence>
<dbReference type="EMBL" id="HBGH01011255">
    <property type="protein sequence ID" value="CAD9234151.1"/>
    <property type="molecule type" value="Transcribed_RNA"/>
</dbReference>